<evidence type="ECO:0000256" key="1">
    <source>
        <dbReference type="SAM" id="MobiDB-lite"/>
    </source>
</evidence>
<organism evidence="2 3">
    <name type="scientific">Enterobacter ludwigii</name>
    <dbReference type="NCBI Taxonomy" id="299767"/>
    <lineage>
        <taxon>Bacteria</taxon>
        <taxon>Pseudomonadati</taxon>
        <taxon>Pseudomonadota</taxon>
        <taxon>Gammaproteobacteria</taxon>
        <taxon>Enterobacterales</taxon>
        <taxon>Enterobacteriaceae</taxon>
        <taxon>Enterobacter</taxon>
        <taxon>Enterobacter cloacae complex</taxon>
    </lineage>
</organism>
<proteinExistence type="predicted"/>
<dbReference type="Proteomes" id="UP000007838">
    <property type="component" value="Chromosome"/>
</dbReference>
<name>G8LHF8_9ENTR</name>
<feature type="region of interest" description="Disordered" evidence="1">
    <location>
        <begin position="164"/>
        <end position="184"/>
    </location>
</feature>
<evidence type="ECO:0000313" key="3">
    <source>
        <dbReference type="Proteomes" id="UP000007838"/>
    </source>
</evidence>
<protein>
    <submittedName>
        <fullName evidence="2">Uncharacterized protein</fullName>
    </submittedName>
</protein>
<dbReference type="AlphaFoldDB" id="G8LHF8"/>
<evidence type="ECO:0000313" key="2">
    <source>
        <dbReference type="EMBL" id="AEW71669.1"/>
    </source>
</evidence>
<reference evidence="2 3" key="1">
    <citation type="journal article" date="2011" name="Stand. Genomic Sci.">
        <title>Complete genome of the onion pathogen Enterobacter cloacae EcWSU1.</title>
        <authorList>
            <person name="Humann J.L."/>
            <person name="Wildung M."/>
            <person name="Cheng C.H."/>
            <person name="Lee T."/>
            <person name="Stewart J.E."/>
            <person name="Drew J.C."/>
            <person name="Triplett E.W."/>
            <person name="Main D."/>
            <person name="Schroeder B.K."/>
        </authorList>
    </citation>
    <scope>NUCLEOTIDE SEQUENCE [LARGE SCALE GENOMIC DNA]</scope>
    <source>
        <strain evidence="2 3">EcWSU1</strain>
    </source>
</reference>
<accession>G8LHF8</accession>
<feature type="compositionally biased region" description="Basic and acidic residues" evidence="1">
    <location>
        <begin position="174"/>
        <end position="183"/>
    </location>
</feature>
<dbReference type="HOGENOM" id="CLU_979118_0_0_6"/>
<gene>
    <name evidence="2" type="ORF">EcWSU1_00229</name>
</gene>
<dbReference type="EMBL" id="CP002886">
    <property type="protein sequence ID" value="AEW71669.1"/>
    <property type="molecule type" value="Genomic_DNA"/>
</dbReference>
<sequence>MPLTALNMFGCPGFKLRLNGLPFAGGYRAIGMPAPLAQHNASLTQRIAGLADLFGTITIERDLIAGKLLFLTADFPLHKAQLAMVIKTHFHMFGGLAVDIQFYQRQVIALPAILRSRRIAVMPRTESRKQMHFAARIFAPDPHRTLVVSVAAGGKRWQRGVVATGGQKHHARQREKTTPDRQKGRCRPFVKTVHCHASYLTASFSALPETNAGTLAAAILISLPVCGLRPVRSARWFTLKVPKPTSCTASPSFRDSVIAARVDSRAALACTLDRSALSAITSIS</sequence>
<dbReference type="KEGG" id="eec:EcWSU1_00229"/>